<dbReference type="AlphaFoldDB" id="A0A814FFP3"/>
<name>A0A814FFP3_9BILA</name>
<dbReference type="EMBL" id="CAJNOC010003442">
    <property type="protein sequence ID" value="CAF0982700.1"/>
    <property type="molecule type" value="Genomic_DNA"/>
</dbReference>
<accession>A0A814FFP3</accession>
<proteinExistence type="predicted"/>
<gene>
    <name evidence="2" type="ORF">OXX778_LOCUS15506</name>
</gene>
<evidence type="ECO:0000313" key="3">
    <source>
        <dbReference type="Proteomes" id="UP000663879"/>
    </source>
</evidence>
<dbReference type="Proteomes" id="UP000663879">
    <property type="component" value="Unassembled WGS sequence"/>
</dbReference>
<feature type="compositionally biased region" description="Polar residues" evidence="1">
    <location>
        <begin position="65"/>
        <end position="75"/>
    </location>
</feature>
<comment type="caution">
    <text evidence="2">The sequence shown here is derived from an EMBL/GenBank/DDBJ whole genome shotgun (WGS) entry which is preliminary data.</text>
</comment>
<protein>
    <submittedName>
        <fullName evidence="2">Uncharacterized protein</fullName>
    </submittedName>
</protein>
<organism evidence="2 3">
    <name type="scientific">Brachionus calyciflorus</name>
    <dbReference type="NCBI Taxonomy" id="104777"/>
    <lineage>
        <taxon>Eukaryota</taxon>
        <taxon>Metazoa</taxon>
        <taxon>Spiralia</taxon>
        <taxon>Gnathifera</taxon>
        <taxon>Rotifera</taxon>
        <taxon>Eurotatoria</taxon>
        <taxon>Monogononta</taxon>
        <taxon>Pseudotrocha</taxon>
        <taxon>Ploima</taxon>
        <taxon>Brachionidae</taxon>
        <taxon>Brachionus</taxon>
    </lineage>
</organism>
<evidence type="ECO:0000313" key="2">
    <source>
        <dbReference type="EMBL" id="CAF0982700.1"/>
    </source>
</evidence>
<keyword evidence="3" id="KW-1185">Reference proteome</keyword>
<feature type="region of interest" description="Disordered" evidence="1">
    <location>
        <begin position="62"/>
        <end position="104"/>
    </location>
</feature>
<reference evidence="2" key="1">
    <citation type="submission" date="2021-02" db="EMBL/GenBank/DDBJ databases">
        <authorList>
            <person name="Nowell W R."/>
        </authorList>
    </citation>
    <scope>NUCLEOTIDE SEQUENCE</scope>
    <source>
        <strain evidence="2">Ploen Becks lab</strain>
    </source>
</reference>
<sequence>MEKRNLRPRKKINYAIKLNKKKASKVILNDSLEDADDFNQQIPEAAISKNVETNIESNDFGCNPMSISGSSSYQEKMSNKSNGNKSNLMSISEDNTHVSDTSCR</sequence>
<evidence type="ECO:0000256" key="1">
    <source>
        <dbReference type="SAM" id="MobiDB-lite"/>
    </source>
</evidence>
<feature type="compositionally biased region" description="Low complexity" evidence="1">
    <location>
        <begin position="79"/>
        <end position="90"/>
    </location>
</feature>